<feature type="region of interest" description="Disordered" evidence="1">
    <location>
        <begin position="173"/>
        <end position="258"/>
    </location>
</feature>
<protein>
    <recommendedName>
        <fullName evidence="2">PWWP domain-containing protein</fullName>
    </recommendedName>
</protein>
<dbReference type="AlphaFoldDB" id="A0A1W0W8P6"/>
<name>A0A1W0W8P6_HYPEX</name>
<dbReference type="Pfam" id="PF00855">
    <property type="entry name" value="PWWP"/>
    <property type="match status" value="1"/>
</dbReference>
<feature type="compositionally biased region" description="Basic and acidic residues" evidence="1">
    <location>
        <begin position="341"/>
        <end position="357"/>
    </location>
</feature>
<proteinExistence type="predicted"/>
<dbReference type="EMBL" id="MTYJ01000169">
    <property type="protein sequence ID" value="OQV11540.1"/>
    <property type="molecule type" value="Genomic_DNA"/>
</dbReference>
<dbReference type="PROSITE" id="PS50812">
    <property type="entry name" value="PWWP"/>
    <property type="match status" value="1"/>
</dbReference>
<feature type="domain" description="PWWP" evidence="2">
    <location>
        <begin position="449"/>
        <end position="519"/>
    </location>
</feature>
<feature type="compositionally biased region" description="Low complexity" evidence="1">
    <location>
        <begin position="173"/>
        <end position="183"/>
    </location>
</feature>
<dbReference type="InterPro" id="IPR000313">
    <property type="entry name" value="PWWP_dom"/>
</dbReference>
<dbReference type="OrthoDB" id="5964980at2759"/>
<feature type="compositionally biased region" description="Pro residues" evidence="1">
    <location>
        <begin position="360"/>
        <end position="369"/>
    </location>
</feature>
<accession>A0A1W0W8P6</accession>
<reference evidence="4" key="1">
    <citation type="submission" date="2017-01" db="EMBL/GenBank/DDBJ databases">
        <title>Comparative genomics of anhydrobiosis in the tardigrade Hypsibius dujardini.</title>
        <authorList>
            <person name="Yoshida Y."/>
            <person name="Koutsovoulos G."/>
            <person name="Laetsch D."/>
            <person name="Stevens L."/>
            <person name="Kumar S."/>
            <person name="Horikawa D."/>
            <person name="Ishino K."/>
            <person name="Komine S."/>
            <person name="Tomita M."/>
            <person name="Blaxter M."/>
            <person name="Arakawa K."/>
        </authorList>
    </citation>
    <scope>NUCLEOTIDE SEQUENCE [LARGE SCALE GENOMIC DNA]</scope>
    <source>
        <strain evidence="4">Z151</strain>
    </source>
</reference>
<feature type="region of interest" description="Disordered" evidence="1">
    <location>
        <begin position="573"/>
        <end position="602"/>
    </location>
</feature>
<sequence length="602" mass="66890">MAAEHTHLSVEVEESSDEVIMVSFRREDGQQFRGALLKIKSWPCPHVNGSPVSISPVEDDCKNVQEGETKQPLNDCVTLPLDPSVDLLNGCQQLTARVNVNGSEVGEEMQTSTDFAALQYRWSYFSKNPPPLPKRNLPSRKEKEKIEQVTKLRPRNFLCARCKFALPGFSQPFLSPSMSQQQPSPQPTSELEQTVTGTLLPCIKTEDGSAQPSHSRKRRVPLKRPATSRPLVVEAFQDSQGPEDNMIDESSRPKRVNAGKRQKVLNMGETSMNGTAEATILPSPSGEGLKIKFKLSNPVPIQVGLGEKLPSKRARRIKDAPPLPAVSVKEVIDEDGDEDYDLKPRLRIDEGDQHLETTEPPVPSPPPYLEPQQNQPTSVENTLRKRRIVRSTKVSIVPSSSAQKKEAATNREMTATEIDVVLEAAGAIPKPVARAVKSCTTKDGRDFAVGDIVWGKIVGYPWWPGAIKHIVVCDDPLLQNSAATPALADQPASILQYQEAQIEWFGQKASISYIEVNQLGHFGLEYQRKYKTKLRTCSYQEAVKLAVQASSAPTTEEEEQEQDVLSEIISETRERQKTQQQNARTDVYDFPSTEDPTRSVLE</sequence>
<evidence type="ECO:0000259" key="2">
    <source>
        <dbReference type="PROSITE" id="PS50812"/>
    </source>
</evidence>
<organism evidence="3 4">
    <name type="scientific">Hypsibius exemplaris</name>
    <name type="common">Freshwater tardigrade</name>
    <dbReference type="NCBI Taxonomy" id="2072580"/>
    <lineage>
        <taxon>Eukaryota</taxon>
        <taxon>Metazoa</taxon>
        <taxon>Ecdysozoa</taxon>
        <taxon>Tardigrada</taxon>
        <taxon>Eutardigrada</taxon>
        <taxon>Parachela</taxon>
        <taxon>Hypsibioidea</taxon>
        <taxon>Hypsibiidae</taxon>
        <taxon>Hypsibius</taxon>
    </lineage>
</organism>
<feature type="region of interest" description="Disordered" evidence="1">
    <location>
        <begin position="332"/>
        <end position="381"/>
    </location>
</feature>
<feature type="compositionally biased region" description="Polar residues" evidence="1">
    <location>
        <begin position="188"/>
        <end position="197"/>
    </location>
</feature>
<gene>
    <name evidence="3" type="ORF">BV898_14196</name>
</gene>
<evidence type="ECO:0000256" key="1">
    <source>
        <dbReference type="SAM" id="MobiDB-lite"/>
    </source>
</evidence>
<feature type="compositionally biased region" description="Polar residues" evidence="1">
    <location>
        <begin position="372"/>
        <end position="381"/>
    </location>
</feature>
<dbReference type="Gene3D" id="2.30.30.140">
    <property type="match status" value="1"/>
</dbReference>
<evidence type="ECO:0000313" key="4">
    <source>
        <dbReference type="Proteomes" id="UP000192578"/>
    </source>
</evidence>
<keyword evidence="4" id="KW-1185">Reference proteome</keyword>
<comment type="caution">
    <text evidence="3">The sequence shown here is derived from an EMBL/GenBank/DDBJ whole genome shotgun (WGS) entry which is preliminary data.</text>
</comment>
<evidence type="ECO:0000313" key="3">
    <source>
        <dbReference type="EMBL" id="OQV11540.1"/>
    </source>
</evidence>
<dbReference type="SUPFAM" id="SSF63748">
    <property type="entry name" value="Tudor/PWWP/MBT"/>
    <property type="match status" value="1"/>
</dbReference>
<dbReference type="Proteomes" id="UP000192578">
    <property type="component" value="Unassembled WGS sequence"/>
</dbReference>